<protein>
    <submittedName>
        <fullName evidence="1">Uncharacterized protein</fullName>
    </submittedName>
</protein>
<name>A0A8R7V9U5_TRIUA</name>
<organism evidence="1 2">
    <name type="scientific">Triticum urartu</name>
    <name type="common">Red wild einkorn</name>
    <name type="synonym">Crithodium urartu</name>
    <dbReference type="NCBI Taxonomy" id="4572"/>
    <lineage>
        <taxon>Eukaryota</taxon>
        <taxon>Viridiplantae</taxon>
        <taxon>Streptophyta</taxon>
        <taxon>Embryophyta</taxon>
        <taxon>Tracheophyta</taxon>
        <taxon>Spermatophyta</taxon>
        <taxon>Magnoliopsida</taxon>
        <taxon>Liliopsida</taxon>
        <taxon>Poales</taxon>
        <taxon>Poaceae</taxon>
        <taxon>BOP clade</taxon>
        <taxon>Pooideae</taxon>
        <taxon>Triticodae</taxon>
        <taxon>Triticeae</taxon>
        <taxon>Triticinae</taxon>
        <taxon>Triticum</taxon>
    </lineage>
</organism>
<dbReference type="AlphaFoldDB" id="A0A8R7V9U5"/>
<evidence type="ECO:0000313" key="2">
    <source>
        <dbReference type="Proteomes" id="UP000015106"/>
    </source>
</evidence>
<accession>A0A8R7V9U5</accession>
<dbReference type="Gramene" id="TuG1812S0000024900.01.T01">
    <property type="protein sequence ID" value="TuG1812S0000024900.01.T01"/>
    <property type="gene ID" value="TuG1812S0000024900.01"/>
</dbReference>
<reference evidence="1" key="2">
    <citation type="submission" date="2022-06" db="UniProtKB">
        <authorList>
            <consortium name="EnsemblPlants"/>
        </authorList>
    </citation>
    <scope>IDENTIFICATION</scope>
</reference>
<reference evidence="2" key="1">
    <citation type="journal article" date="2013" name="Nature">
        <title>Draft genome of the wheat A-genome progenitor Triticum urartu.</title>
        <authorList>
            <person name="Ling H.Q."/>
            <person name="Zhao S."/>
            <person name="Liu D."/>
            <person name="Wang J."/>
            <person name="Sun H."/>
            <person name="Zhang C."/>
            <person name="Fan H."/>
            <person name="Li D."/>
            <person name="Dong L."/>
            <person name="Tao Y."/>
            <person name="Gao C."/>
            <person name="Wu H."/>
            <person name="Li Y."/>
            <person name="Cui Y."/>
            <person name="Guo X."/>
            <person name="Zheng S."/>
            <person name="Wang B."/>
            <person name="Yu K."/>
            <person name="Liang Q."/>
            <person name="Yang W."/>
            <person name="Lou X."/>
            <person name="Chen J."/>
            <person name="Feng M."/>
            <person name="Jian J."/>
            <person name="Zhang X."/>
            <person name="Luo G."/>
            <person name="Jiang Y."/>
            <person name="Liu J."/>
            <person name="Wang Z."/>
            <person name="Sha Y."/>
            <person name="Zhang B."/>
            <person name="Wu H."/>
            <person name="Tang D."/>
            <person name="Shen Q."/>
            <person name="Xue P."/>
            <person name="Zou S."/>
            <person name="Wang X."/>
            <person name="Liu X."/>
            <person name="Wang F."/>
            <person name="Yang Y."/>
            <person name="An X."/>
            <person name="Dong Z."/>
            <person name="Zhang K."/>
            <person name="Zhang X."/>
            <person name="Luo M.C."/>
            <person name="Dvorak J."/>
            <person name="Tong Y."/>
            <person name="Wang J."/>
            <person name="Yang H."/>
            <person name="Li Z."/>
            <person name="Wang D."/>
            <person name="Zhang A."/>
            <person name="Wang J."/>
        </authorList>
    </citation>
    <scope>NUCLEOTIDE SEQUENCE</scope>
    <source>
        <strain evidence="2">cv. G1812</strain>
    </source>
</reference>
<evidence type="ECO:0000313" key="1">
    <source>
        <dbReference type="EnsemblPlants" id="TuG1812S0000024900.01.T01"/>
    </source>
</evidence>
<dbReference type="EnsemblPlants" id="TuG1812S0000024900.01.T01">
    <property type="protein sequence ID" value="TuG1812S0000024900.01.T01"/>
    <property type="gene ID" value="TuG1812S0000024900.01"/>
</dbReference>
<dbReference type="Proteomes" id="UP000015106">
    <property type="component" value="Unassembled WGS sequence"/>
</dbReference>
<proteinExistence type="predicted"/>
<sequence>MLEHARLRGFPKYHDTPRRVRIRQVNVALVQLRYRDRDRRDRPCNAMPSTSTGDSNIYELCTTTGAVILTRNVYHYRRQYREYLYRRHVPLLPLPSREQLPPLRTRTAECSHGRYNRRNNARGQMLVMCCMR</sequence>
<keyword evidence="2" id="KW-1185">Reference proteome</keyword>